<organism evidence="2 3">
    <name type="scientific">Paralvinella palmiformis</name>
    <dbReference type="NCBI Taxonomy" id="53620"/>
    <lineage>
        <taxon>Eukaryota</taxon>
        <taxon>Metazoa</taxon>
        <taxon>Spiralia</taxon>
        <taxon>Lophotrochozoa</taxon>
        <taxon>Annelida</taxon>
        <taxon>Polychaeta</taxon>
        <taxon>Sedentaria</taxon>
        <taxon>Canalipalpata</taxon>
        <taxon>Terebellida</taxon>
        <taxon>Terebelliformia</taxon>
        <taxon>Alvinellidae</taxon>
        <taxon>Paralvinella</taxon>
    </lineage>
</organism>
<evidence type="ECO:0000313" key="2">
    <source>
        <dbReference type="EMBL" id="KAK2159340.1"/>
    </source>
</evidence>
<feature type="region of interest" description="Disordered" evidence="1">
    <location>
        <begin position="741"/>
        <end position="820"/>
    </location>
</feature>
<feature type="compositionally biased region" description="Basic and acidic residues" evidence="1">
    <location>
        <begin position="562"/>
        <end position="573"/>
    </location>
</feature>
<feature type="compositionally biased region" description="Polar residues" evidence="1">
    <location>
        <begin position="598"/>
        <end position="610"/>
    </location>
</feature>
<feature type="region of interest" description="Disordered" evidence="1">
    <location>
        <begin position="280"/>
        <end position="658"/>
    </location>
</feature>
<accession>A0AAD9N764</accession>
<dbReference type="Proteomes" id="UP001208570">
    <property type="component" value="Unassembled WGS sequence"/>
</dbReference>
<feature type="compositionally biased region" description="Basic and acidic residues" evidence="1">
    <location>
        <begin position="695"/>
        <end position="707"/>
    </location>
</feature>
<feature type="compositionally biased region" description="Polar residues" evidence="1">
    <location>
        <begin position="378"/>
        <end position="390"/>
    </location>
</feature>
<comment type="caution">
    <text evidence="2">The sequence shown here is derived from an EMBL/GenBank/DDBJ whole genome shotgun (WGS) entry which is preliminary data.</text>
</comment>
<feature type="compositionally biased region" description="Basic residues" evidence="1">
    <location>
        <begin position="405"/>
        <end position="424"/>
    </location>
</feature>
<feature type="compositionally biased region" description="Polar residues" evidence="1">
    <location>
        <begin position="468"/>
        <end position="483"/>
    </location>
</feature>
<feature type="compositionally biased region" description="Acidic residues" evidence="1">
    <location>
        <begin position="611"/>
        <end position="624"/>
    </location>
</feature>
<proteinExistence type="predicted"/>
<gene>
    <name evidence="2" type="ORF">LSH36_154g01006</name>
</gene>
<feature type="compositionally biased region" description="Basic and acidic residues" evidence="1">
    <location>
        <begin position="625"/>
        <end position="643"/>
    </location>
</feature>
<feature type="region of interest" description="Disordered" evidence="1">
    <location>
        <begin position="22"/>
        <end position="43"/>
    </location>
</feature>
<keyword evidence="3" id="KW-1185">Reference proteome</keyword>
<dbReference type="EMBL" id="JAODUP010000154">
    <property type="protein sequence ID" value="KAK2159340.1"/>
    <property type="molecule type" value="Genomic_DNA"/>
</dbReference>
<feature type="region of interest" description="Disordered" evidence="1">
    <location>
        <begin position="694"/>
        <end position="729"/>
    </location>
</feature>
<feature type="compositionally biased region" description="Polar residues" evidence="1">
    <location>
        <begin position="504"/>
        <end position="513"/>
    </location>
</feature>
<feature type="compositionally biased region" description="Acidic residues" evidence="1">
    <location>
        <begin position="789"/>
        <end position="820"/>
    </location>
</feature>
<feature type="compositionally biased region" description="Basic and acidic residues" evidence="1">
    <location>
        <begin position="314"/>
        <end position="338"/>
    </location>
</feature>
<evidence type="ECO:0000256" key="1">
    <source>
        <dbReference type="SAM" id="MobiDB-lite"/>
    </source>
</evidence>
<feature type="compositionally biased region" description="Low complexity" evidence="1">
    <location>
        <begin position="577"/>
        <end position="592"/>
    </location>
</feature>
<feature type="compositionally biased region" description="Basic and acidic residues" evidence="1">
    <location>
        <begin position="358"/>
        <end position="374"/>
    </location>
</feature>
<feature type="compositionally biased region" description="Acidic residues" evidence="1">
    <location>
        <begin position="753"/>
        <end position="762"/>
    </location>
</feature>
<feature type="compositionally biased region" description="Polar residues" evidence="1">
    <location>
        <begin position="281"/>
        <end position="292"/>
    </location>
</feature>
<sequence length="820" mass="90057">MPKKLATSSVRTKAVDGRSLLATMDPSSRPRLGLSDHSRAPGGTRITLRANQKMANTNKSEKAVISQSMLAYSEKMKQISHTKDVISNIQLRGVEYDKKRVGELPAAIRRIRRRNGNNPIGSGDGSSNSAIPAGHVIQWQAADRQVGKTIIRSISDPLTRVPYVPEQRRFGIGSNLARRNRIKGETNVLSLNGESADDRQWRDTCPDRDNRDYISITGQLAKIHKPVIDWQHDYLPYQHGRVPLLTVIRTPIPSATTNTDSTLYATDDDFGSVDITDFEQRTVQEPMSTSADSHTKSGKHRSNSVGVSAPSADPVKDPEANERQPIRSDLRPNKRLQEVQELTPPDTKMTPIEDIYLDLERDKQTDCSDSRNKGSDPGSLQSAQSVNGSGTKEKKKFVLPEISTKTKRSKKVHPSKNRIRRKHSNPNLSARIDLVTQNSSTSDPLDWAGHVNIGNVKATPAGAVSPEKPSSATRTSLTETSGNGAFCVAAERKLGSRASGGAMETSQEVNTGNERNRKSKRLSSTSPPKRSDNSGEDDGITDIVDEKSSPIIGERAQCIPGKSRETAIDRDIDPEQTDQTVGQTTDQTAQQDVMASTGEMSLNSNLTQEQVVDDEEHDNVEINEDDHKTRDSPGRGDVSDKGPETTVMGSKKPTDTIPGVSVQQAHLRLFGQKIDEHDIRRRLDKNKPLTVSIRRKIDPDSRVRDSCPDGLEGGAGLSEKQKGKSKKKCVQFGPDMIREVTKIQYPWNVQASSDDEDDDSEPEDRRRSGGSDDSDDDTGEIDGCHRDDSDDDDGDEEDDDDDGGSEEEESCEEEDDSGSA</sequence>
<reference evidence="2" key="1">
    <citation type="journal article" date="2023" name="Mol. Biol. Evol.">
        <title>Third-Generation Sequencing Reveals the Adaptive Role of the Epigenome in Three Deep-Sea Polychaetes.</title>
        <authorList>
            <person name="Perez M."/>
            <person name="Aroh O."/>
            <person name="Sun Y."/>
            <person name="Lan Y."/>
            <person name="Juniper S.K."/>
            <person name="Young C.R."/>
            <person name="Angers B."/>
            <person name="Qian P.Y."/>
        </authorList>
    </citation>
    <scope>NUCLEOTIDE SEQUENCE</scope>
    <source>
        <strain evidence="2">P08H-3</strain>
    </source>
</reference>
<name>A0AAD9N764_9ANNE</name>
<protein>
    <submittedName>
        <fullName evidence="2">Uncharacterized protein</fullName>
    </submittedName>
</protein>
<evidence type="ECO:0000313" key="3">
    <source>
        <dbReference type="Proteomes" id="UP001208570"/>
    </source>
</evidence>
<dbReference type="AlphaFoldDB" id="A0AAD9N764"/>